<feature type="compositionally biased region" description="Pro residues" evidence="1">
    <location>
        <begin position="141"/>
        <end position="158"/>
    </location>
</feature>
<dbReference type="Proteomes" id="UP000093962">
    <property type="component" value="Unassembled WGS sequence"/>
</dbReference>
<comment type="caution">
    <text evidence="4">The sequence shown here is derived from an EMBL/GenBank/DDBJ whole genome shotgun (WGS) entry which is preliminary data.</text>
</comment>
<reference evidence="4 5" key="1">
    <citation type="submission" date="2016-06" db="EMBL/GenBank/DDBJ databases">
        <authorList>
            <person name="Kjaerup R.B."/>
            <person name="Dalgaard T.S."/>
            <person name="Juul-Madsen H.R."/>
        </authorList>
    </citation>
    <scope>NUCLEOTIDE SEQUENCE [LARGE SCALE GENOMIC DNA]</scope>
    <source>
        <strain evidence="4 5">1199456.5</strain>
    </source>
</reference>
<proteinExistence type="predicted"/>
<dbReference type="OrthoDB" id="4571933at2"/>
<feature type="transmembrane region" description="Helical" evidence="2">
    <location>
        <begin position="48"/>
        <end position="67"/>
    </location>
</feature>
<dbReference type="AlphaFoldDB" id="A0A1A0LWU3"/>
<evidence type="ECO:0000256" key="2">
    <source>
        <dbReference type="SAM" id="Phobius"/>
    </source>
</evidence>
<name>A0A1A0LWU3_MYCMU</name>
<keyword evidence="2" id="KW-1133">Transmembrane helix</keyword>
<sequence>MNGSDRALGRVVALIVLLFVVSLALRGYLPGSGHPHPDKPASSTAGQVGIDTVLVVSVLIVAIGFIASRRRPRTAGASATFQLPGSFDGKLTWKPVGRLLLIGGGVFLAWLVILLLLSHLQLLQLPVLPFAEPPQNRAPINPVPSPPPSPAPTQPPAVPRQQEPSVFGYLLAATVMMLLLWAVGGVLVRRSRRAPEPQPPVPDGPEPMVGESTPETLTRAAEFGLAEIGDRSRGPRESIIACYAAMERALADAPGAAPQESDTPSEVLARAVEHHALHAGSATELVALFAEARFSPHVMTEHHREIAAGALLRVLDELRSLT</sequence>
<feature type="transmembrane region" description="Helical" evidence="2">
    <location>
        <begin position="99"/>
        <end position="120"/>
    </location>
</feature>
<dbReference type="InterPro" id="IPR025403">
    <property type="entry name" value="TgpA-like_C"/>
</dbReference>
<feature type="domain" description="Protein-glutamine gamma-glutamyltransferase-like C-terminal" evidence="3">
    <location>
        <begin position="242"/>
        <end position="308"/>
    </location>
</feature>
<accession>A0A1A0LWU3</accession>
<keyword evidence="2" id="KW-0472">Membrane</keyword>
<evidence type="ECO:0000313" key="4">
    <source>
        <dbReference type="EMBL" id="OBA77605.1"/>
    </source>
</evidence>
<evidence type="ECO:0000256" key="1">
    <source>
        <dbReference type="SAM" id="MobiDB-lite"/>
    </source>
</evidence>
<gene>
    <name evidence="4" type="ORF">A5642_05525</name>
</gene>
<feature type="transmembrane region" description="Helical" evidence="2">
    <location>
        <begin position="166"/>
        <end position="188"/>
    </location>
</feature>
<evidence type="ECO:0000259" key="3">
    <source>
        <dbReference type="Pfam" id="PF13559"/>
    </source>
</evidence>
<evidence type="ECO:0000313" key="5">
    <source>
        <dbReference type="Proteomes" id="UP000093962"/>
    </source>
</evidence>
<dbReference type="Pfam" id="PF13559">
    <property type="entry name" value="DUF4129"/>
    <property type="match status" value="1"/>
</dbReference>
<protein>
    <recommendedName>
        <fullName evidence="3">Protein-glutamine gamma-glutamyltransferase-like C-terminal domain-containing protein</fullName>
    </recommendedName>
</protein>
<feature type="region of interest" description="Disordered" evidence="1">
    <location>
        <begin position="193"/>
        <end position="213"/>
    </location>
</feature>
<organism evidence="4 5">
    <name type="scientific">Mycolicibacterium mucogenicum</name>
    <name type="common">Mycobacterium mucogenicum</name>
    <dbReference type="NCBI Taxonomy" id="56689"/>
    <lineage>
        <taxon>Bacteria</taxon>
        <taxon>Bacillati</taxon>
        <taxon>Actinomycetota</taxon>
        <taxon>Actinomycetes</taxon>
        <taxon>Mycobacteriales</taxon>
        <taxon>Mycobacteriaceae</taxon>
        <taxon>Mycolicibacterium</taxon>
    </lineage>
</organism>
<keyword evidence="2" id="KW-0812">Transmembrane</keyword>
<dbReference type="EMBL" id="LZSF01000276">
    <property type="protein sequence ID" value="OBA77605.1"/>
    <property type="molecule type" value="Genomic_DNA"/>
</dbReference>
<feature type="transmembrane region" description="Helical" evidence="2">
    <location>
        <begin position="7"/>
        <end position="28"/>
    </location>
</feature>
<feature type="region of interest" description="Disordered" evidence="1">
    <location>
        <begin position="138"/>
        <end position="160"/>
    </location>
</feature>
<feature type="compositionally biased region" description="Pro residues" evidence="1">
    <location>
        <begin position="196"/>
        <end position="205"/>
    </location>
</feature>
<dbReference type="RefSeq" id="WP_064860808.1">
    <property type="nucleotide sequence ID" value="NZ_LZSF01000276.1"/>
</dbReference>